<dbReference type="InterPro" id="IPR035968">
    <property type="entry name" value="ATP_synth_F1_ATPase_gsu"/>
</dbReference>
<dbReference type="InterPro" id="IPR000131">
    <property type="entry name" value="ATP_synth_F1_gsu"/>
</dbReference>
<keyword evidence="7" id="KW-0472">Membrane</keyword>
<evidence type="ECO:0000256" key="8">
    <source>
        <dbReference type="ARBA" id="ARBA00023196"/>
    </source>
</evidence>
<evidence type="ECO:0008006" key="12">
    <source>
        <dbReference type="Google" id="ProtNLM"/>
    </source>
</evidence>
<keyword evidence="5" id="KW-0375">Hydrogen ion transport</keyword>
<comment type="subcellular location">
    <subcellularLocation>
        <location evidence="2">Membrane</location>
        <topology evidence="2">Peripheral membrane protein</topology>
    </subcellularLocation>
</comment>
<keyword evidence="4" id="KW-0813">Transport</keyword>
<dbReference type="PRINTS" id="PR00126">
    <property type="entry name" value="ATPASEGAMMA"/>
</dbReference>
<dbReference type="Proteomes" id="UP000178579">
    <property type="component" value="Unassembled WGS sequence"/>
</dbReference>
<dbReference type="Gene3D" id="3.40.1380.10">
    <property type="match status" value="1"/>
</dbReference>
<proteinExistence type="inferred from homology"/>
<dbReference type="GO" id="GO:0045259">
    <property type="term" value="C:proton-transporting ATP synthase complex"/>
    <property type="evidence" value="ECO:0007669"/>
    <property type="project" value="UniProtKB-KW"/>
</dbReference>
<evidence type="ECO:0000256" key="7">
    <source>
        <dbReference type="ARBA" id="ARBA00023136"/>
    </source>
</evidence>
<keyword evidence="9" id="KW-0066">ATP synthesis</keyword>
<name>A0A1F5A239_9BACT</name>
<evidence type="ECO:0000256" key="9">
    <source>
        <dbReference type="ARBA" id="ARBA00023310"/>
    </source>
</evidence>
<keyword evidence="6" id="KW-0406">Ion transport</keyword>
<dbReference type="Pfam" id="PF00231">
    <property type="entry name" value="ATP-synt"/>
    <property type="match status" value="1"/>
</dbReference>
<evidence type="ECO:0000256" key="6">
    <source>
        <dbReference type="ARBA" id="ARBA00023065"/>
    </source>
</evidence>
<dbReference type="SUPFAM" id="SSF52943">
    <property type="entry name" value="ATP synthase (F1-ATPase), gamma subunit"/>
    <property type="match status" value="1"/>
</dbReference>
<sequence length="289" mass="32886">MAIGKAAMITKKQIIFELESLLSLRGLVEVYEEVAATQMQKVRGAVLQSRQFQEGLLAVFSRVKKAYLKQQKTAKLHRVSNGRVVAVFVAANSGLYGDIVDRVFDEFVEYVKKDKPDVVILGKLGVSMMEDKLPKFLYNYFDFSDKTVEQESFEMVIRYLIQFEKIVVFHGRFKTILSQDPSVTWVSGERLDQGEGGQEARVETDYLFEPSVDDVAKVFEGEILASSFEQTLHESQLAKFASRMLALDRSVDNIEKRVEAVRRQGRKINHRLFNRGQLATISGISLWGK</sequence>
<comment type="function">
    <text evidence="1">Produces ATP from ADP in the presence of a proton gradient across the membrane. The gamma chain is believed to be important in regulating ATPase activity and the flow of protons through the CF(0) complex.</text>
</comment>
<evidence type="ECO:0000313" key="10">
    <source>
        <dbReference type="EMBL" id="OGD12640.1"/>
    </source>
</evidence>
<dbReference type="AlphaFoldDB" id="A0A1F5A239"/>
<evidence type="ECO:0000256" key="2">
    <source>
        <dbReference type="ARBA" id="ARBA00004170"/>
    </source>
</evidence>
<keyword evidence="8" id="KW-0139">CF(1)</keyword>
<comment type="similarity">
    <text evidence="3">Belongs to the ATPase gamma chain family.</text>
</comment>
<accession>A0A1F5A239</accession>
<reference evidence="10 11" key="1">
    <citation type="journal article" date="2016" name="Nat. Commun.">
        <title>Thousands of microbial genomes shed light on interconnected biogeochemical processes in an aquifer system.</title>
        <authorList>
            <person name="Anantharaman K."/>
            <person name="Brown C.T."/>
            <person name="Hug L.A."/>
            <person name="Sharon I."/>
            <person name="Castelle C.J."/>
            <person name="Probst A.J."/>
            <person name="Thomas B.C."/>
            <person name="Singh A."/>
            <person name="Wilkins M.J."/>
            <person name="Karaoz U."/>
            <person name="Brodie E.L."/>
            <person name="Williams K.H."/>
            <person name="Hubbard S.S."/>
            <person name="Banfield J.F."/>
        </authorList>
    </citation>
    <scope>NUCLEOTIDE SEQUENCE [LARGE SCALE GENOMIC DNA]</scope>
</reference>
<gene>
    <name evidence="10" type="ORF">A2576_04345</name>
</gene>
<dbReference type="EMBL" id="MEXV01000015">
    <property type="protein sequence ID" value="OGD12640.1"/>
    <property type="molecule type" value="Genomic_DNA"/>
</dbReference>
<evidence type="ECO:0000256" key="3">
    <source>
        <dbReference type="ARBA" id="ARBA00007681"/>
    </source>
</evidence>
<protein>
    <recommendedName>
        <fullName evidence="12">ATP synthase gamma chain</fullName>
    </recommendedName>
</protein>
<evidence type="ECO:0000256" key="4">
    <source>
        <dbReference type="ARBA" id="ARBA00022448"/>
    </source>
</evidence>
<evidence type="ECO:0000313" key="11">
    <source>
        <dbReference type="Proteomes" id="UP000178579"/>
    </source>
</evidence>
<evidence type="ECO:0000256" key="5">
    <source>
        <dbReference type="ARBA" id="ARBA00022781"/>
    </source>
</evidence>
<dbReference type="GO" id="GO:0046933">
    <property type="term" value="F:proton-transporting ATP synthase activity, rotational mechanism"/>
    <property type="evidence" value="ECO:0007669"/>
    <property type="project" value="InterPro"/>
</dbReference>
<comment type="caution">
    <text evidence="10">The sequence shown here is derived from an EMBL/GenBank/DDBJ whole genome shotgun (WGS) entry which is preliminary data.</text>
</comment>
<organism evidence="10 11">
    <name type="scientific">Candidatus Amesbacteria bacterium RIFOXYD1_FULL_47_9</name>
    <dbReference type="NCBI Taxonomy" id="1797267"/>
    <lineage>
        <taxon>Bacteria</taxon>
        <taxon>Candidatus Amesiibacteriota</taxon>
    </lineage>
</organism>
<evidence type="ECO:0000256" key="1">
    <source>
        <dbReference type="ARBA" id="ARBA00003456"/>
    </source>
</evidence>